<accession>A0A2M9HHZ4</accession>
<feature type="domain" description="Glycosyltransferase subfamily 4-like N-terminal" evidence="4">
    <location>
        <begin position="17"/>
        <end position="176"/>
    </location>
</feature>
<keyword evidence="1" id="KW-0328">Glycosyltransferase</keyword>
<evidence type="ECO:0000256" key="1">
    <source>
        <dbReference type="ARBA" id="ARBA00022676"/>
    </source>
</evidence>
<dbReference type="SUPFAM" id="SSF53756">
    <property type="entry name" value="UDP-Glycosyltransferase/glycogen phosphorylase"/>
    <property type="match status" value="1"/>
</dbReference>
<dbReference type="Proteomes" id="UP000229239">
    <property type="component" value="Unassembled WGS sequence"/>
</dbReference>
<dbReference type="Pfam" id="PF00534">
    <property type="entry name" value="Glycos_transf_1"/>
    <property type="match status" value="1"/>
</dbReference>
<dbReference type="CDD" id="cd03812">
    <property type="entry name" value="GT4_CapH-like"/>
    <property type="match status" value="1"/>
</dbReference>
<organism evidence="5 6">
    <name type="scientific">Bifidobacterium felsineum</name>
    <dbReference type="NCBI Taxonomy" id="2045440"/>
    <lineage>
        <taxon>Bacteria</taxon>
        <taxon>Bacillati</taxon>
        <taxon>Actinomycetota</taxon>
        <taxon>Actinomycetes</taxon>
        <taxon>Bifidobacteriales</taxon>
        <taxon>Bifidobacteriaceae</taxon>
        <taxon>Bifidobacterium</taxon>
    </lineage>
</organism>
<dbReference type="EMBL" id="PEBJ01000008">
    <property type="protein sequence ID" value="PJM76391.1"/>
    <property type="molecule type" value="Genomic_DNA"/>
</dbReference>
<reference evidence="6" key="1">
    <citation type="submission" date="2017-10" db="EMBL/GenBank/DDBJ databases">
        <title>Draft genome sequences of strains TRE 1, TRE 9, TRE H and TRI 7, isolated from tamarins, belonging to four potential novel Bifidobacterium species.</title>
        <authorList>
            <person name="Mattarelli P."/>
            <person name="Modesto M."/>
            <person name="Puglisi E."/>
            <person name="Morelli L."/>
            <person name="Bonetti A."/>
            <person name="Spezio C."/>
            <person name="Sandri C."/>
        </authorList>
    </citation>
    <scope>NUCLEOTIDE SEQUENCE [LARGE SCALE GENOMIC DNA]</scope>
    <source>
        <strain evidence="6">TREH</strain>
    </source>
</reference>
<dbReference type="Pfam" id="PF13439">
    <property type="entry name" value="Glyco_transf_4"/>
    <property type="match status" value="1"/>
</dbReference>
<evidence type="ECO:0000313" key="6">
    <source>
        <dbReference type="Proteomes" id="UP000229239"/>
    </source>
</evidence>
<sequence>MSEPIRVAQVVGRMMGGGVEATVMNHYRHIDRDKVQFDFIVQDDSTVVPTEEIESLGGRVFTIPSYKQLPLYIKECERLFRELKPTIVHSHMNALSVFPLGAAKRAGVPVRIAHSHSTSNPREYAKTAVKMALRPFSRVYPTHYAACSHYTAQWLFGSQLDKAGKVRIIHNAIEPETFRFNPDIRAAKRAELGISDDQLLIGQVGRMCFQKNQLFTLDVFKQVLERRPDAILALAGDGDMMNQVKQRIHELSIEHSVHVLGIRNDVYELYQAFDVLAFPSTYEGLGMAAIEAQAADVPVIASNHVPSEAQIIPNSIRYLPLNEPTRWADVLYAISPFRKRVNKSNLIRAAGYDIFSSTKKLNEWYHNLSLLT</sequence>
<dbReference type="GO" id="GO:1901137">
    <property type="term" value="P:carbohydrate derivative biosynthetic process"/>
    <property type="evidence" value="ECO:0007669"/>
    <property type="project" value="UniProtKB-ARBA"/>
</dbReference>
<comment type="caution">
    <text evidence="5">The sequence shown here is derived from an EMBL/GenBank/DDBJ whole genome shotgun (WGS) entry which is preliminary data.</text>
</comment>
<dbReference type="Gene3D" id="3.40.50.2000">
    <property type="entry name" value="Glycogen Phosphorylase B"/>
    <property type="match status" value="2"/>
</dbReference>
<evidence type="ECO:0000259" key="3">
    <source>
        <dbReference type="Pfam" id="PF00534"/>
    </source>
</evidence>
<evidence type="ECO:0000256" key="2">
    <source>
        <dbReference type="ARBA" id="ARBA00022679"/>
    </source>
</evidence>
<proteinExistence type="predicted"/>
<dbReference type="InterPro" id="IPR050194">
    <property type="entry name" value="Glycosyltransferase_grp1"/>
</dbReference>
<gene>
    <name evidence="5" type="ORF">CSQ86_09470</name>
</gene>
<dbReference type="GO" id="GO:0016757">
    <property type="term" value="F:glycosyltransferase activity"/>
    <property type="evidence" value="ECO:0007669"/>
    <property type="project" value="UniProtKB-KW"/>
</dbReference>
<dbReference type="AlphaFoldDB" id="A0A2M9HHZ4"/>
<name>A0A2M9HHZ4_9BIFI</name>
<protein>
    <submittedName>
        <fullName evidence="5">Glycosyl transferase</fullName>
    </submittedName>
</protein>
<dbReference type="InterPro" id="IPR028098">
    <property type="entry name" value="Glyco_trans_4-like_N"/>
</dbReference>
<feature type="domain" description="Glycosyl transferase family 1" evidence="3">
    <location>
        <begin position="186"/>
        <end position="312"/>
    </location>
</feature>
<dbReference type="PANTHER" id="PTHR45947:SF3">
    <property type="entry name" value="SULFOQUINOVOSYL TRANSFERASE SQD2"/>
    <property type="match status" value="1"/>
</dbReference>
<keyword evidence="2 5" id="KW-0808">Transferase</keyword>
<dbReference type="PANTHER" id="PTHR45947">
    <property type="entry name" value="SULFOQUINOVOSYL TRANSFERASE SQD2"/>
    <property type="match status" value="1"/>
</dbReference>
<dbReference type="OrthoDB" id="9790710at2"/>
<evidence type="ECO:0000259" key="4">
    <source>
        <dbReference type="Pfam" id="PF13439"/>
    </source>
</evidence>
<keyword evidence="6" id="KW-1185">Reference proteome</keyword>
<dbReference type="InterPro" id="IPR001296">
    <property type="entry name" value="Glyco_trans_1"/>
</dbReference>
<dbReference type="RefSeq" id="WP_100494903.1">
    <property type="nucleotide sequence ID" value="NZ_PEBJ01000008.1"/>
</dbReference>
<evidence type="ECO:0000313" key="5">
    <source>
        <dbReference type="EMBL" id="PJM76391.1"/>
    </source>
</evidence>